<dbReference type="EMBL" id="JALJOQ010000183">
    <property type="protein sequence ID" value="KAK9791135.1"/>
    <property type="molecule type" value="Genomic_DNA"/>
</dbReference>
<evidence type="ECO:0000313" key="1">
    <source>
        <dbReference type="EMBL" id="KAK9791135.1"/>
    </source>
</evidence>
<name>A0AAW1NST4_9CHLO</name>
<comment type="caution">
    <text evidence="1">The sequence shown here is derived from an EMBL/GenBank/DDBJ whole genome shotgun (WGS) entry which is preliminary data.</text>
</comment>
<reference evidence="1 2" key="1">
    <citation type="journal article" date="2024" name="Nat. Commun.">
        <title>Phylogenomics reveals the evolutionary origins of lichenization in chlorophyte algae.</title>
        <authorList>
            <person name="Puginier C."/>
            <person name="Libourel C."/>
            <person name="Otte J."/>
            <person name="Skaloud P."/>
            <person name="Haon M."/>
            <person name="Grisel S."/>
            <person name="Petersen M."/>
            <person name="Berrin J.G."/>
            <person name="Delaux P.M."/>
            <person name="Dal Grande F."/>
            <person name="Keller J."/>
        </authorList>
    </citation>
    <scope>NUCLEOTIDE SEQUENCE [LARGE SCALE GENOMIC DNA]</scope>
    <source>
        <strain evidence="1 2">SAG 2036</strain>
    </source>
</reference>
<proteinExistence type="predicted"/>
<organism evidence="1 2">
    <name type="scientific">Symbiochloris irregularis</name>
    <dbReference type="NCBI Taxonomy" id="706552"/>
    <lineage>
        <taxon>Eukaryota</taxon>
        <taxon>Viridiplantae</taxon>
        <taxon>Chlorophyta</taxon>
        <taxon>core chlorophytes</taxon>
        <taxon>Trebouxiophyceae</taxon>
        <taxon>Trebouxiales</taxon>
        <taxon>Trebouxiaceae</taxon>
        <taxon>Symbiochloris</taxon>
    </lineage>
</organism>
<accession>A0AAW1NST4</accession>
<protein>
    <submittedName>
        <fullName evidence="1">Uncharacterized protein</fullName>
    </submittedName>
</protein>
<sequence length="154" mass="17701">MACCKSLRGQTEDVCSLAPLTRLSNLRVLDLRHSLLTGRLDKLLLSLPKLRLAAISTEPRGSLVNFNFMDFEHVESVELRDTPAEIFARREEWQMRMSDGQMRRMFNWLLQTNDAGSNAQEGAIDGERMRLFDSFGVSHVRLNAYLHDMDKTEQ</sequence>
<dbReference type="Proteomes" id="UP001465755">
    <property type="component" value="Unassembled WGS sequence"/>
</dbReference>
<gene>
    <name evidence="1" type="ORF">WJX73_006791</name>
</gene>
<evidence type="ECO:0000313" key="2">
    <source>
        <dbReference type="Proteomes" id="UP001465755"/>
    </source>
</evidence>
<keyword evidence="2" id="KW-1185">Reference proteome</keyword>
<dbReference type="AlphaFoldDB" id="A0AAW1NST4"/>